<dbReference type="Gene3D" id="1.25.10.10">
    <property type="entry name" value="Leucine-rich Repeat Variant"/>
    <property type="match status" value="2"/>
</dbReference>
<gene>
    <name evidence="1" type="ORF">Voc01_059030</name>
</gene>
<protein>
    <recommendedName>
        <fullName evidence="3">Leucine rich repeat variant</fullName>
    </recommendedName>
</protein>
<dbReference type="InterPro" id="IPR004830">
    <property type="entry name" value="LRR_variant"/>
</dbReference>
<dbReference type="InterPro" id="IPR011989">
    <property type="entry name" value="ARM-like"/>
</dbReference>
<dbReference type="Proteomes" id="UP000635606">
    <property type="component" value="Unassembled WGS sequence"/>
</dbReference>
<reference evidence="1" key="1">
    <citation type="submission" date="2021-01" db="EMBL/GenBank/DDBJ databases">
        <title>Whole genome shotgun sequence of Virgisporangium ochraceum NBRC 16418.</title>
        <authorList>
            <person name="Komaki H."/>
            <person name="Tamura T."/>
        </authorList>
    </citation>
    <scope>NUCLEOTIDE SEQUENCE</scope>
    <source>
        <strain evidence="1">NBRC 16418</strain>
    </source>
</reference>
<evidence type="ECO:0000313" key="2">
    <source>
        <dbReference type="Proteomes" id="UP000635606"/>
    </source>
</evidence>
<sequence length="481" mass="51235">MNPVLRGVAVNPSTPEPLLLRLSERPDLAHSLLGRADLPPSVVERLSVDPRATVRRRLVAHRSTMDRVRAALASDPDPGVRAEVAGPTQLWGEPPLTTPVAALPALAADPEPAVRAAVAGNRLTPVALRLALAADPDPEVRRRTAFGGLPTETLHRLVGDPDRAVREAALSRARIDAPTETIPAHLAEPFLAGGGWYRETAIAMVDLTPALIGRFRDDRPALARNPSLPADLMPGFLDVAPALAENPALPAAMLETLVATMDPEVHRELLRRTDLPDGLRRRLLAADEDDEPLPTVTSLRHGEAGLAERLSYLDHPNPAFRRTLALSPDLPPAAVHALAADPDWPTRLLVCERNGDVVAPEVLAEVATTHPGHSRWDLLRNPRLPVEVAVRHLADAADDPLARQAVATRPDTPPDVLVRLLDDPDPGVGFSAAANPGLPADRLRALLDGDDLLLREAAAGNPALSAEELERISASASGGPS</sequence>
<dbReference type="AlphaFoldDB" id="A0A8J4A166"/>
<proteinExistence type="predicted"/>
<evidence type="ECO:0000313" key="1">
    <source>
        <dbReference type="EMBL" id="GIJ70986.1"/>
    </source>
</evidence>
<comment type="caution">
    <text evidence="1">The sequence shown here is derived from an EMBL/GenBank/DDBJ whole genome shotgun (WGS) entry which is preliminary data.</text>
</comment>
<dbReference type="EMBL" id="BOPH01000084">
    <property type="protein sequence ID" value="GIJ70986.1"/>
    <property type="molecule type" value="Genomic_DNA"/>
</dbReference>
<accession>A0A8J4A166</accession>
<evidence type="ECO:0008006" key="3">
    <source>
        <dbReference type="Google" id="ProtNLM"/>
    </source>
</evidence>
<keyword evidence="2" id="KW-1185">Reference proteome</keyword>
<name>A0A8J4A166_9ACTN</name>
<dbReference type="RefSeq" id="WP_203930878.1">
    <property type="nucleotide sequence ID" value="NZ_BOPH01000084.1"/>
</dbReference>
<dbReference type="Pfam" id="PF01816">
    <property type="entry name" value="LRV"/>
    <property type="match status" value="1"/>
</dbReference>
<organism evidence="1 2">
    <name type="scientific">Virgisporangium ochraceum</name>
    <dbReference type="NCBI Taxonomy" id="65505"/>
    <lineage>
        <taxon>Bacteria</taxon>
        <taxon>Bacillati</taxon>
        <taxon>Actinomycetota</taxon>
        <taxon>Actinomycetes</taxon>
        <taxon>Micromonosporales</taxon>
        <taxon>Micromonosporaceae</taxon>
        <taxon>Virgisporangium</taxon>
    </lineage>
</organism>